<keyword evidence="2" id="KW-1185">Reference proteome</keyword>
<evidence type="ECO:0000313" key="1">
    <source>
        <dbReference type="EMBL" id="OES45024.1"/>
    </source>
</evidence>
<dbReference type="EMBL" id="MAMP01000021">
    <property type="protein sequence ID" value="OES45024.1"/>
    <property type="molecule type" value="Genomic_DNA"/>
</dbReference>
<protein>
    <submittedName>
        <fullName evidence="1">Uncharacterized protein</fullName>
    </submittedName>
</protein>
<dbReference type="AlphaFoldDB" id="A0A1E7DPP2"/>
<accession>A0A1E7DPP2</accession>
<dbReference type="Proteomes" id="UP000095658">
    <property type="component" value="Unassembled WGS sequence"/>
</dbReference>
<evidence type="ECO:0000313" key="2">
    <source>
        <dbReference type="Proteomes" id="UP000095658"/>
    </source>
</evidence>
<gene>
    <name evidence="1" type="ORF">BA724_07115</name>
</gene>
<name>A0A1E7DPP2_9BACI</name>
<proteinExistence type="predicted"/>
<reference evidence="1 2" key="1">
    <citation type="submission" date="2016-06" db="EMBL/GenBank/DDBJ databases">
        <title>Domibacillus iocasae genome sequencing.</title>
        <authorList>
            <person name="Verma A."/>
            <person name="Pal Y."/>
            <person name="Ojha A.K."/>
            <person name="Krishnamurthi S."/>
        </authorList>
    </citation>
    <scope>NUCLEOTIDE SEQUENCE [LARGE SCALE GENOMIC DNA]</scope>
    <source>
        <strain evidence="1 2">DSM 29979</strain>
    </source>
</reference>
<comment type="caution">
    <text evidence="1">The sequence shown here is derived from an EMBL/GenBank/DDBJ whole genome shotgun (WGS) entry which is preliminary data.</text>
</comment>
<sequence length="140" mass="15970">MEKPNESLESSLIFVNRRQEDCMIRFMTVYQEGLVIDAEFTRQAALAQKKWCLGLKGMVKMTVAENGSWQEVMIEYSLPEGYLYLTAVTALSLSKSVVLSIANQFFIRKGDAVQYLSTRALLKHAPIQCERFLIIRVPKS</sequence>
<dbReference type="RefSeq" id="WP_069938646.1">
    <property type="nucleotide sequence ID" value="NZ_MAMP01000021.1"/>
</dbReference>
<dbReference type="OrthoDB" id="2972981at2"/>
<organism evidence="1 2">
    <name type="scientific">Domibacillus iocasae</name>
    <dbReference type="NCBI Taxonomy" id="1714016"/>
    <lineage>
        <taxon>Bacteria</taxon>
        <taxon>Bacillati</taxon>
        <taxon>Bacillota</taxon>
        <taxon>Bacilli</taxon>
        <taxon>Bacillales</taxon>
        <taxon>Bacillaceae</taxon>
        <taxon>Domibacillus</taxon>
    </lineage>
</organism>